<dbReference type="Proteomes" id="UP001218188">
    <property type="component" value="Unassembled WGS sequence"/>
</dbReference>
<reference evidence="1" key="1">
    <citation type="submission" date="2023-03" db="EMBL/GenBank/DDBJ databases">
        <title>Massive genome expansion in bonnet fungi (Mycena s.s.) driven by repeated elements and novel gene families across ecological guilds.</title>
        <authorList>
            <consortium name="Lawrence Berkeley National Laboratory"/>
            <person name="Harder C.B."/>
            <person name="Miyauchi S."/>
            <person name="Viragh M."/>
            <person name="Kuo A."/>
            <person name="Thoen E."/>
            <person name="Andreopoulos B."/>
            <person name="Lu D."/>
            <person name="Skrede I."/>
            <person name="Drula E."/>
            <person name="Henrissat B."/>
            <person name="Morin E."/>
            <person name="Kohler A."/>
            <person name="Barry K."/>
            <person name="LaButti K."/>
            <person name="Morin E."/>
            <person name="Salamov A."/>
            <person name="Lipzen A."/>
            <person name="Mereny Z."/>
            <person name="Hegedus B."/>
            <person name="Baldrian P."/>
            <person name="Stursova M."/>
            <person name="Weitz H."/>
            <person name="Taylor A."/>
            <person name="Grigoriev I.V."/>
            <person name="Nagy L.G."/>
            <person name="Martin F."/>
            <person name="Kauserud H."/>
        </authorList>
    </citation>
    <scope>NUCLEOTIDE SEQUENCE</scope>
    <source>
        <strain evidence="1">CBHHK200</strain>
    </source>
</reference>
<gene>
    <name evidence="1" type="ORF">C8F04DRAFT_1085120</name>
</gene>
<name>A0AAD6X914_9AGAR</name>
<evidence type="ECO:0000313" key="2">
    <source>
        <dbReference type="Proteomes" id="UP001218188"/>
    </source>
</evidence>
<dbReference type="AlphaFoldDB" id="A0AAD6X914"/>
<comment type="caution">
    <text evidence="1">The sequence shown here is derived from an EMBL/GenBank/DDBJ whole genome shotgun (WGS) entry which is preliminary data.</text>
</comment>
<proteinExistence type="predicted"/>
<sequence>MKTSDLDGKRLIELPGKTVELVPLKFSREEREMYNQESPLRLGLWIHPTLKT</sequence>
<keyword evidence="2" id="KW-1185">Reference proteome</keyword>
<organism evidence="1 2">
    <name type="scientific">Mycena alexandri</name>
    <dbReference type="NCBI Taxonomy" id="1745969"/>
    <lineage>
        <taxon>Eukaryota</taxon>
        <taxon>Fungi</taxon>
        <taxon>Dikarya</taxon>
        <taxon>Basidiomycota</taxon>
        <taxon>Agaricomycotina</taxon>
        <taxon>Agaricomycetes</taxon>
        <taxon>Agaricomycetidae</taxon>
        <taxon>Agaricales</taxon>
        <taxon>Marasmiineae</taxon>
        <taxon>Mycenaceae</taxon>
        <taxon>Mycena</taxon>
    </lineage>
</organism>
<protein>
    <submittedName>
        <fullName evidence="1">Uncharacterized protein</fullName>
    </submittedName>
</protein>
<evidence type="ECO:0000313" key="1">
    <source>
        <dbReference type="EMBL" id="KAJ7039860.1"/>
    </source>
</evidence>
<dbReference type="EMBL" id="JARJCM010000025">
    <property type="protein sequence ID" value="KAJ7039860.1"/>
    <property type="molecule type" value="Genomic_DNA"/>
</dbReference>
<accession>A0AAD6X914</accession>